<dbReference type="Proteomes" id="UP001596434">
    <property type="component" value="Unassembled WGS sequence"/>
</dbReference>
<comment type="caution">
    <text evidence="3">The sequence shown here is derived from an EMBL/GenBank/DDBJ whole genome shotgun (WGS) entry which is preliminary data.</text>
</comment>
<dbReference type="EMBL" id="JBHTAT010000001">
    <property type="protein sequence ID" value="MFC7255083.1"/>
    <property type="molecule type" value="Genomic_DNA"/>
</dbReference>
<evidence type="ECO:0000313" key="4">
    <source>
        <dbReference type="Proteomes" id="UP001596434"/>
    </source>
</evidence>
<dbReference type="CDD" id="cd04301">
    <property type="entry name" value="NAT_SF"/>
    <property type="match status" value="1"/>
</dbReference>
<dbReference type="Gene3D" id="3.40.630.30">
    <property type="match status" value="1"/>
</dbReference>
<organism evidence="3 4">
    <name type="scientific">Haloplanus litoreus</name>
    <dbReference type="NCBI Taxonomy" id="767515"/>
    <lineage>
        <taxon>Archaea</taxon>
        <taxon>Methanobacteriati</taxon>
        <taxon>Methanobacteriota</taxon>
        <taxon>Stenosarchaea group</taxon>
        <taxon>Halobacteria</taxon>
        <taxon>Halobacteriales</taxon>
        <taxon>Haloferacaceae</taxon>
        <taxon>Haloplanus</taxon>
    </lineage>
</organism>
<keyword evidence="3" id="KW-0808">Transferase</keyword>
<gene>
    <name evidence="3" type="ORF">ACFQKE_07215</name>
</gene>
<keyword evidence="3" id="KW-0012">Acyltransferase</keyword>
<dbReference type="InterPro" id="IPR000182">
    <property type="entry name" value="GNAT_dom"/>
</dbReference>
<accession>A0ABD5ZWN2</accession>
<feature type="domain" description="N-acetyltransferase" evidence="2">
    <location>
        <begin position="62"/>
        <end position="160"/>
    </location>
</feature>
<dbReference type="EC" id="2.3.1.-" evidence="3"/>
<protein>
    <submittedName>
        <fullName evidence="3">GNAT family N-acetyltransferase</fullName>
        <ecNumber evidence="3">2.3.1.-</ecNumber>
    </submittedName>
</protein>
<dbReference type="InterPro" id="IPR016181">
    <property type="entry name" value="Acyl_CoA_acyltransferase"/>
</dbReference>
<keyword evidence="4" id="KW-1185">Reference proteome</keyword>
<dbReference type="AlphaFoldDB" id="A0ABD5ZWN2"/>
<name>A0ABD5ZWN2_9EURY</name>
<dbReference type="SUPFAM" id="SSF55729">
    <property type="entry name" value="Acyl-CoA N-acyltransferases (Nat)"/>
    <property type="match status" value="1"/>
</dbReference>
<dbReference type="Pfam" id="PF00583">
    <property type="entry name" value="Acetyltransf_1"/>
    <property type="match status" value="1"/>
</dbReference>
<reference evidence="3 4" key="1">
    <citation type="journal article" date="2019" name="Int. J. Syst. Evol. Microbiol.">
        <title>The Global Catalogue of Microorganisms (GCM) 10K type strain sequencing project: providing services to taxonomists for standard genome sequencing and annotation.</title>
        <authorList>
            <consortium name="The Broad Institute Genomics Platform"/>
            <consortium name="The Broad Institute Genome Sequencing Center for Infectious Disease"/>
            <person name="Wu L."/>
            <person name="Ma J."/>
        </authorList>
    </citation>
    <scope>NUCLEOTIDE SEQUENCE [LARGE SCALE GENOMIC DNA]</scope>
    <source>
        <strain evidence="3 4">GX21</strain>
    </source>
</reference>
<evidence type="ECO:0000259" key="2">
    <source>
        <dbReference type="PROSITE" id="PS51186"/>
    </source>
</evidence>
<sequence length="222" mass="23996">MDYAVLGWPPDAPTLRLDYRRFAYAGKFVLGSTGKAVVRDRTGDGSGERCASGSPSRVENGEFDDGVLAAASFSADRTESDRLVVRYVTVREDRRGNGLGSRLLTVVVDRAAARGYDRVRIAVNNPAAYRAAYRAGFAFTGAETGLAELVCERPAARPADRPPAQYREGLERYRGRDLTEGLAGRLDDWTESGPPAVVSRPAGVDAARERVESGGNDREPGR</sequence>
<dbReference type="GO" id="GO:0016746">
    <property type="term" value="F:acyltransferase activity"/>
    <property type="evidence" value="ECO:0007669"/>
    <property type="project" value="UniProtKB-KW"/>
</dbReference>
<proteinExistence type="predicted"/>
<feature type="region of interest" description="Disordered" evidence="1">
    <location>
        <begin position="185"/>
        <end position="222"/>
    </location>
</feature>
<evidence type="ECO:0000313" key="3">
    <source>
        <dbReference type="EMBL" id="MFC7255083.1"/>
    </source>
</evidence>
<feature type="compositionally biased region" description="Basic and acidic residues" evidence="1">
    <location>
        <begin position="206"/>
        <end position="222"/>
    </location>
</feature>
<dbReference type="RefSeq" id="WP_379703291.1">
    <property type="nucleotide sequence ID" value="NZ_JBHTAT010000001.1"/>
</dbReference>
<dbReference type="GeneID" id="96953426"/>
<evidence type="ECO:0000256" key="1">
    <source>
        <dbReference type="SAM" id="MobiDB-lite"/>
    </source>
</evidence>
<dbReference type="PROSITE" id="PS51186">
    <property type="entry name" value="GNAT"/>
    <property type="match status" value="1"/>
</dbReference>